<feature type="transmembrane region" description="Helical" evidence="1">
    <location>
        <begin position="12"/>
        <end position="29"/>
    </location>
</feature>
<sequence>MKIRQALSWEWDAIAGIAAAFVAIVLHLLHIVDEAVVLPILLALLGLLFINFMRHSRSNEITAEKVEHVAHTVDGLQAALEAPGLVLIGPRQLQTAHRRFLLAMSGDTVWFNVCLSMYRTPALFDALLRPAIDNPAVSSIQFVLDDSQRALWERSIAPQVAACAGRERVRPPRWCRLERTLSFILADSQHSGGCEALLSFWGEPFMAQATGRDVPRFVFHVHKNSELLPHLLELEGCSAHFRARAQ</sequence>
<feature type="transmembrane region" description="Helical" evidence="1">
    <location>
        <begin position="35"/>
        <end position="53"/>
    </location>
</feature>
<evidence type="ECO:0000313" key="3">
    <source>
        <dbReference type="Proteomes" id="UP000536534"/>
    </source>
</evidence>
<dbReference type="RefSeq" id="WP_068809629.1">
    <property type="nucleotide sequence ID" value="NZ_MBFM01000006.1"/>
</dbReference>
<dbReference type="Proteomes" id="UP000536534">
    <property type="component" value="Unassembled WGS sequence"/>
</dbReference>
<name>A0A7X7LWU6_9RHOO</name>
<dbReference type="AlphaFoldDB" id="A0A7X7LWU6"/>
<keyword evidence="1" id="KW-0472">Membrane</keyword>
<comment type="caution">
    <text evidence="2">The sequence shown here is derived from an EMBL/GenBank/DDBJ whole genome shotgun (WGS) entry which is preliminary data.</text>
</comment>
<accession>A0A7X7LWU6</accession>
<evidence type="ECO:0000256" key="1">
    <source>
        <dbReference type="SAM" id="Phobius"/>
    </source>
</evidence>
<organism evidence="2 3">
    <name type="scientific">Thauera phenolivorans</name>
    <dbReference type="NCBI Taxonomy" id="1792543"/>
    <lineage>
        <taxon>Bacteria</taxon>
        <taxon>Pseudomonadati</taxon>
        <taxon>Pseudomonadota</taxon>
        <taxon>Betaproteobacteria</taxon>
        <taxon>Rhodocyclales</taxon>
        <taxon>Zoogloeaceae</taxon>
        <taxon>Thauera</taxon>
    </lineage>
</organism>
<keyword evidence="1" id="KW-1133">Transmembrane helix</keyword>
<keyword evidence="1" id="KW-0812">Transmembrane</keyword>
<proteinExistence type="predicted"/>
<dbReference type="EMBL" id="JAAYYV010000231">
    <property type="protein sequence ID" value="NLF54530.1"/>
    <property type="molecule type" value="Genomic_DNA"/>
</dbReference>
<evidence type="ECO:0000313" key="2">
    <source>
        <dbReference type="EMBL" id="NLF54530.1"/>
    </source>
</evidence>
<gene>
    <name evidence="2" type="ORF">GX576_09105</name>
</gene>
<dbReference type="OrthoDB" id="8524788at2"/>
<protein>
    <submittedName>
        <fullName evidence="2">Uncharacterized protein</fullName>
    </submittedName>
</protein>
<reference evidence="2 3" key="1">
    <citation type="journal article" date="2020" name="Biotechnol. Biofuels">
        <title>New insights from the biogas microbiome by comprehensive genome-resolved metagenomics of nearly 1600 species originating from multiple anaerobic digesters.</title>
        <authorList>
            <person name="Campanaro S."/>
            <person name="Treu L."/>
            <person name="Rodriguez-R L.M."/>
            <person name="Kovalovszki A."/>
            <person name="Ziels R.M."/>
            <person name="Maus I."/>
            <person name="Zhu X."/>
            <person name="Kougias P.G."/>
            <person name="Basile A."/>
            <person name="Luo G."/>
            <person name="Schluter A."/>
            <person name="Konstantinidis K.T."/>
            <person name="Angelidaki I."/>
        </authorList>
    </citation>
    <scope>NUCLEOTIDE SEQUENCE [LARGE SCALE GENOMIC DNA]</scope>
    <source>
        <strain evidence="2">AS06rmzACSIP_256</strain>
    </source>
</reference>